<dbReference type="RefSeq" id="WP_183643647.1">
    <property type="nucleotide sequence ID" value="NZ_JACHBL010000001.1"/>
</dbReference>
<dbReference type="GO" id="GO:0000155">
    <property type="term" value="F:phosphorelay sensor kinase activity"/>
    <property type="evidence" value="ECO:0007669"/>
    <property type="project" value="InterPro"/>
</dbReference>
<keyword evidence="4" id="KW-0472">Membrane</keyword>
<accession>A0A7W8YCL9</accession>
<sequence>MNPQVTATKGIAVQRGIRATWWYTYGSVVFVAITSLAMVVFYSFATSAPSWIRMTVTISTVVLVITLCWLSARFKAGAWQGFPPFRAGEGEPFTTGLVVLTWAAAFITWVATLWHPALMVMGSVPLQMVLWTWMMLDPTKTWGGWAFGVLAAVVAHALLSSWLYGASSLTAVAEPAMVLFVMAFYPITLILSLWFWDIMRQLEKARHTEGELAVTRERLRFAADLHDIQGHHLQVIALKTELAERTLEKNPHVAMTNLREAREQAKLAMEETRALVHGYREVTLEQELRNAAQVLTSAGVDCSVELPADGSAFGSVSPEYDGAASVPAPSHRLLGHVVREGTTNILRHSSATKASIRMVVSGGVVRLEIRNNNPAEAPAAAQVSAHSGNGIAGLRERVVAAGGQLEARHEAEEFVMSVALPQEVSA</sequence>
<dbReference type="GO" id="GO:0046983">
    <property type="term" value="F:protein dimerization activity"/>
    <property type="evidence" value="ECO:0007669"/>
    <property type="project" value="InterPro"/>
</dbReference>
<keyword evidence="4" id="KW-1133">Transmembrane helix</keyword>
<dbReference type="InterPro" id="IPR011712">
    <property type="entry name" value="Sig_transdc_His_kin_sub3_dim/P"/>
</dbReference>
<dbReference type="PANTHER" id="PTHR24421">
    <property type="entry name" value="NITRATE/NITRITE SENSOR PROTEIN NARX-RELATED"/>
    <property type="match status" value="1"/>
</dbReference>
<protein>
    <submittedName>
        <fullName evidence="6">Two-component system sensor histidine kinase DesK</fullName>
        <ecNumber evidence="6">2.7.13.3</ecNumber>
    </submittedName>
</protein>
<keyword evidence="3" id="KW-0902">Two-component regulatory system</keyword>
<name>A0A7W8YCL9_9MICC</name>
<proteinExistence type="predicted"/>
<reference evidence="6 7" key="1">
    <citation type="submission" date="2020-08" db="EMBL/GenBank/DDBJ databases">
        <title>Sequencing the genomes of 1000 actinobacteria strains.</title>
        <authorList>
            <person name="Klenk H.-P."/>
        </authorList>
    </citation>
    <scope>NUCLEOTIDE SEQUENCE [LARGE SCALE GENOMIC DNA]</scope>
    <source>
        <strain evidence="6 7">DSM 23694</strain>
    </source>
</reference>
<keyword evidence="2 6" id="KW-0418">Kinase</keyword>
<feature type="transmembrane region" description="Helical" evidence="4">
    <location>
        <begin position="176"/>
        <end position="196"/>
    </location>
</feature>
<evidence type="ECO:0000256" key="2">
    <source>
        <dbReference type="ARBA" id="ARBA00022777"/>
    </source>
</evidence>
<keyword evidence="7" id="KW-1185">Reference proteome</keyword>
<dbReference type="AlphaFoldDB" id="A0A7W8YCL9"/>
<dbReference type="EC" id="2.7.13.3" evidence="6"/>
<comment type="caution">
    <text evidence="6">The sequence shown here is derived from an EMBL/GenBank/DDBJ whole genome shotgun (WGS) entry which is preliminary data.</text>
</comment>
<dbReference type="Proteomes" id="UP000523863">
    <property type="component" value="Unassembled WGS sequence"/>
</dbReference>
<evidence type="ECO:0000259" key="5">
    <source>
        <dbReference type="Pfam" id="PF07730"/>
    </source>
</evidence>
<evidence type="ECO:0000256" key="4">
    <source>
        <dbReference type="SAM" id="Phobius"/>
    </source>
</evidence>
<feature type="transmembrane region" description="Helical" evidence="4">
    <location>
        <begin position="143"/>
        <end position="164"/>
    </location>
</feature>
<dbReference type="Pfam" id="PF07730">
    <property type="entry name" value="HisKA_3"/>
    <property type="match status" value="1"/>
</dbReference>
<evidence type="ECO:0000256" key="3">
    <source>
        <dbReference type="ARBA" id="ARBA00023012"/>
    </source>
</evidence>
<dbReference type="InterPro" id="IPR050482">
    <property type="entry name" value="Sensor_HK_TwoCompSys"/>
</dbReference>
<evidence type="ECO:0000313" key="7">
    <source>
        <dbReference type="Proteomes" id="UP000523863"/>
    </source>
</evidence>
<gene>
    <name evidence="6" type="ORF">BKA12_002144</name>
</gene>
<feature type="domain" description="Signal transduction histidine kinase subgroup 3 dimerisation and phosphoacceptor" evidence="5">
    <location>
        <begin position="217"/>
        <end position="283"/>
    </location>
</feature>
<dbReference type="InterPro" id="IPR036890">
    <property type="entry name" value="HATPase_C_sf"/>
</dbReference>
<dbReference type="Gene3D" id="1.20.5.1930">
    <property type="match status" value="1"/>
</dbReference>
<keyword evidence="1 6" id="KW-0808">Transferase</keyword>
<dbReference type="GO" id="GO:0016020">
    <property type="term" value="C:membrane"/>
    <property type="evidence" value="ECO:0007669"/>
    <property type="project" value="InterPro"/>
</dbReference>
<organism evidence="6 7">
    <name type="scientific">Neomicrococcus lactis</name>
    <dbReference type="NCBI Taxonomy" id="732241"/>
    <lineage>
        <taxon>Bacteria</taxon>
        <taxon>Bacillati</taxon>
        <taxon>Actinomycetota</taxon>
        <taxon>Actinomycetes</taxon>
        <taxon>Micrococcales</taxon>
        <taxon>Micrococcaceae</taxon>
        <taxon>Neomicrococcus</taxon>
    </lineage>
</organism>
<dbReference type="Gene3D" id="3.30.565.10">
    <property type="entry name" value="Histidine kinase-like ATPase, C-terminal domain"/>
    <property type="match status" value="1"/>
</dbReference>
<feature type="transmembrane region" description="Helical" evidence="4">
    <location>
        <begin position="21"/>
        <end position="45"/>
    </location>
</feature>
<evidence type="ECO:0000313" key="6">
    <source>
        <dbReference type="EMBL" id="MBB5599064.1"/>
    </source>
</evidence>
<feature type="transmembrane region" description="Helical" evidence="4">
    <location>
        <begin position="93"/>
        <end position="111"/>
    </location>
</feature>
<evidence type="ECO:0000256" key="1">
    <source>
        <dbReference type="ARBA" id="ARBA00022679"/>
    </source>
</evidence>
<keyword evidence="4" id="KW-0812">Transmembrane</keyword>
<feature type="transmembrane region" description="Helical" evidence="4">
    <location>
        <begin position="51"/>
        <end position="72"/>
    </location>
</feature>
<dbReference type="EMBL" id="JACHBL010000001">
    <property type="protein sequence ID" value="MBB5599064.1"/>
    <property type="molecule type" value="Genomic_DNA"/>
</dbReference>